<dbReference type="GO" id="GO:0047389">
    <property type="term" value="F:glycerophosphocholine phosphodiesterase activity"/>
    <property type="evidence" value="ECO:0007669"/>
    <property type="project" value="TreeGrafter"/>
</dbReference>
<dbReference type="SMART" id="SM01065">
    <property type="entry name" value="CBM_2"/>
    <property type="match status" value="1"/>
</dbReference>
<evidence type="ECO:0000313" key="4">
    <source>
        <dbReference type="EnsemblMetazoa" id="G24128.1:cds"/>
    </source>
</evidence>
<dbReference type="Gene3D" id="2.60.40.10">
    <property type="entry name" value="Immunoglobulins"/>
    <property type="match status" value="1"/>
</dbReference>
<dbReference type="PROSITE" id="PS51166">
    <property type="entry name" value="CBM20"/>
    <property type="match status" value="1"/>
</dbReference>
<organism evidence="4 5">
    <name type="scientific">Magallana gigas</name>
    <name type="common">Pacific oyster</name>
    <name type="synonym">Crassostrea gigas</name>
    <dbReference type="NCBI Taxonomy" id="29159"/>
    <lineage>
        <taxon>Eukaryota</taxon>
        <taxon>Metazoa</taxon>
        <taxon>Spiralia</taxon>
        <taxon>Lophotrochozoa</taxon>
        <taxon>Mollusca</taxon>
        <taxon>Bivalvia</taxon>
        <taxon>Autobranchia</taxon>
        <taxon>Pteriomorphia</taxon>
        <taxon>Ostreida</taxon>
        <taxon>Ostreoidea</taxon>
        <taxon>Ostreidae</taxon>
        <taxon>Magallana</taxon>
    </lineage>
</organism>
<dbReference type="SUPFAM" id="SSF51695">
    <property type="entry name" value="PLC-like phosphodiesterases"/>
    <property type="match status" value="1"/>
</dbReference>
<accession>A0A8W8KQ67</accession>
<keyword evidence="1" id="KW-0378">Hydrolase</keyword>
<reference evidence="4" key="1">
    <citation type="submission" date="2022-08" db="UniProtKB">
        <authorList>
            <consortium name="EnsemblMetazoa"/>
        </authorList>
    </citation>
    <scope>IDENTIFICATION</scope>
    <source>
        <strain evidence="4">05x7-T-G4-1.051#20</strain>
    </source>
</reference>
<feature type="domain" description="CBM20" evidence="2">
    <location>
        <begin position="2"/>
        <end position="144"/>
    </location>
</feature>
<dbReference type="GO" id="GO:2001070">
    <property type="term" value="F:starch binding"/>
    <property type="evidence" value="ECO:0007669"/>
    <property type="project" value="InterPro"/>
</dbReference>
<dbReference type="OMA" id="LKVYHTA"/>
<evidence type="ECO:0000256" key="1">
    <source>
        <dbReference type="ARBA" id="ARBA00022801"/>
    </source>
</evidence>
<evidence type="ECO:0008006" key="6">
    <source>
        <dbReference type="Google" id="ProtNLM"/>
    </source>
</evidence>
<dbReference type="Proteomes" id="UP000005408">
    <property type="component" value="Unassembled WGS sequence"/>
</dbReference>
<sequence length="687" mass="79404">MTMMSVTFEVMFRVEAEVESGEVVCVVGDCDRLGNWDPHHAVVLSRESSIPGQCRKNNQQMENRCDKENRKTCDVWRKKVKLCGMKNYNYRYFVCQIIESDSEFTERTVKVIRWETNILPRVFSPADYMKDPGKYDAEIMKFGEYEIHGISIGGKNHVTNGWLTDQSEIHIRIHGNPIRMWKPKYRKQTYRIKCTPLDQRYKDHLDEDEEEDEWGTHVSPPSTFTKVLVSTLDERHINHCVQSESGTIFEAGSYMIFTAETTEPESLGFQFDFYVNQEGVTPKHIGYCYLLPVDLKKSNDTKTVPITGLNHKPIGQIDLDYLTVKPVPGLDLKMDVSYQNYWKFERKSLDVGHRGMGSSYKHKKLAAVRENTVQSLQDAANHGADYVEFDVQLSRDMIPVIYHDFHVAITYRKKKRGELEFYQASVKDLKLSELQSMKLAHASRISDNDRDDIHEDDIDPTDLQPFPTLERVFEAVNPATGFNIEIKYPQEKVNGEFEEINFYDRNKYVDIILRVVMRTAGHRRVVFSSFDPDICILVQRKQNKYPTLLLTNGEDVEKYVPYLDLRTRSIDMAIYFATFSNLLGIDVLTSTLFRNMDKIEKVKEAKLVLFCWGEDNNDSNAINTLKQKGVDGIIYDRIDFFKSGDKSVFQVEQEQTERILMSAGLLSPTDTLQNLEPSFGSESEVNS</sequence>
<evidence type="ECO:0000313" key="5">
    <source>
        <dbReference type="Proteomes" id="UP000005408"/>
    </source>
</evidence>
<dbReference type="OrthoDB" id="1058301at2759"/>
<dbReference type="Gene3D" id="3.20.20.190">
    <property type="entry name" value="Phosphatidylinositol (PI) phosphodiesterase"/>
    <property type="match status" value="1"/>
</dbReference>
<dbReference type="Pfam" id="PF00686">
    <property type="entry name" value="CBM_20"/>
    <property type="match status" value="1"/>
</dbReference>
<dbReference type="PANTHER" id="PTHR22958:SF1">
    <property type="entry name" value="GLYCEROPHOSPHOCHOLINE PHOSPHODIESTERASE GPCPD1"/>
    <property type="match status" value="1"/>
</dbReference>
<dbReference type="InterPro" id="IPR013783">
    <property type="entry name" value="Ig-like_fold"/>
</dbReference>
<dbReference type="InterPro" id="IPR051578">
    <property type="entry name" value="GDPD"/>
</dbReference>
<keyword evidence="5" id="KW-1185">Reference proteome</keyword>
<dbReference type="InterPro" id="IPR002044">
    <property type="entry name" value="CBM20"/>
</dbReference>
<feature type="domain" description="GP-PDE" evidence="3">
    <location>
        <begin position="348"/>
        <end position="645"/>
    </location>
</feature>
<dbReference type="InterPro" id="IPR030395">
    <property type="entry name" value="GP_PDE_dom"/>
</dbReference>
<dbReference type="InterPro" id="IPR013784">
    <property type="entry name" value="Carb-bd-like_fold"/>
</dbReference>
<dbReference type="PANTHER" id="PTHR22958">
    <property type="entry name" value="GLYCEROPHOSPHORYL DIESTER PHOSPHODIESTERASE"/>
    <property type="match status" value="1"/>
</dbReference>
<dbReference type="PROSITE" id="PS51704">
    <property type="entry name" value="GP_PDE"/>
    <property type="match status" value="1"/>
</dbReference>
<dbReference type="InterPro" id="IPR057506">
    <property type="entry name" value="C2_GPCPD1"/>
</dbReference>
<dbReference type="Pfam" id="PF25329">
    <property type="entry name" value="C2_GDE1"/>
    <property type="match status" value="1"/>
</dbReference>
<dbReference type="EnsemblMetazoa" id="G24128.1">
    <property type="protein sequence ID" value="G24128.1:cds"/>
    <property type="gene ID" value="G24128"/>
</dbReference>
<name>A0A8W8KQ67_MAGGI</name>
<dbReference type="FunFam" id="3.20.20.190:FF:000032">
    <property type="entry name" value="Glycerophosphoryl diester phosphodiesterase, putative"/>
    <property type="match status" value="1"/>
</dbReference>
<dbReference type="AlphaFoldDB" id="A0A8W8KQ67"/>
<dbReference type="GO" id="GO:0046475">
    <property type="term" value="P:glycerophospholipid catabolic process"/>
    <property type="evidence" value="ECO:0007669"/>
    <property type="project" value="TreeGrafter"/>
</dbReference>
<dbReference type="InterPro" id="IPR017946">
    <property type="entry name" value="PLC-like_Pdiesterase_TIM-brl"/>
</dbReference>
<protein>
    <recommendedName>
        <fullName evidence="6">Glycerophosphocholine phosphodiesterase GPCPD1</fullName>
    </recommendedName>
</protein>
<evidence type="ECO:0000259" key="2">
    <source>
        <dbReference type="PROSITE" id="PS51166"/>
    </source>
</evidence>
<evidence type="ECO:0000259" key="3">
    <source>
        <dbReference type="PROSITE" id="PS51704"/>
    </source>
</evidence>
<dbReference type="SUPFAM" id="SSF49452">
    <property type="entry name" value="Starch-binding domain-like"/>
    <property type="match status" value="1"/>
</dbReference>
<proteinExistence type="predicted"/>
<dbReference type="Pfam" id="PF03009">
    <property type="entry name" value="GDPD"/>
    <property type="match status" value="1"/>
</dbReference>